<dbReference type="AlphaFoldDB" id="A0A8H3IK23"/>
<keyword evidence="3" id="KW-1185">Reference proteome</keyword>
<proteinExistence type="predicted"/>
<feature type="compositionally biased region" description="Basic residues" evidence="1">
    <location>
        <begin position="485"/>
        <end position="495"/>
    </location>
</feature>
<comment type="caution">
    <text evidence="2">The sequence shown here is derived from an EMBL/GenBank/DDBJ whole genome shotgun (WGS) entry which is preliminary data.</text>
</comment>
<dbReference type="PANTHER" id="PTHR12732">
    <property type="entry name" value="UNCHARACTERIZED PROTEASOME COMPONENT REGION PCI-CONTAINING"/>
    <property type="match status" value="1"/>
</dbReference>
<feature type="region of interest" description="Disordered" evidence="1">
    <location>
        <begin position="456"/>
        <end position="500"/>
    </location>
</feature>
<dbReference type="InterPro" id="IPR045114">
    <property type="entry name" value="Csn12-like"/>
</dbReference>
<protein>
    <recommendedName>
        <fullName evidence="4">PCI domain-containing protein</fullName>
    </recommendedName>
</protein>
<dbReference type="EMBL" id="CAJPDQ010000017">
    <property type="protein sequence ID" value="CAF9921728.1"/>
    <property type="molecule type" value="Genomic_DNA"/>
</dbReference>
<sequence>MGVTRLDQFLFEISKALRTRDGAKLQDVLVLEPPFAPIYQAVIAELRSSFQKQELLDKKCETALPPDDGTSGGSWPAFISFLVQYLGFIRDVDVSQLVETHNQLRALLKQANIALNHASMGLVMVPTVVFFSQTLSKLSIGLDKRPDLTANLSTDQSDTGEHVTLVEASANVIKESCLRCLNDRAGGVNGLEANDTIAGRKIGIYALANIALRLFFYCKRLRSAEQVFHNIEQTSRGPSGIPSLNLFPAAQRVTYLYFLGRYFFANTHFHFAQQTLQAAYDHCHKQALPQRRKILTYLCLSDILIGRFPSQALLSRPEASGLSSHLIPLCHAIKLGDIATFQTLLSLPHKTAHQMYNWRAALQFQTFGLTLVQRSLARRTFLLSGVHPDPGSKQAPNFSLDDLRILQAFLEENALKRHAPAAFQHSFPFFPTSAAIPEPQPLSELSTNLSFGVVKSTHTSDNDNDDGSSSSSGEDDDDDREKPQQRRRISSRARKYTPQQKALANIESDVAVLTQQGYLHGYLNHKHGRFVISGARNSTKSPVEVGFPRICDITSRRYLNETPPGWI</sequence>
<name>A0A8H3IK23_9LECA</name>
<dbReference type="Proteomes" id="UP000664169">
    <property type="component" value="Unassembled WGS sequence"/>
</dbReference>
<dbReference type="GO" id="GO:0003723">
    <property type="term" value="F:RNA binding"/>
    <property type="evidence" value="ECO:0007669"/>
    <property type="project" value="InterPro"/>
</dbReference>
<dbReference type="SMART" id="SM00753">
    <property type="entry name" value="PAM"/>
    <property type="match status" value="1"/>
</dbReference>
<evidence type="ECO:0000313" key="3">
    <source>
        <dbReference type="Proteomes" id="UP000664169"/>
    </source>
</evidence>
<evidence type="ECO:0000256" key="1">
    <source>
        <dbReference type="SAM" id="MobiDB-lite"/>
    </source>
</evidence>
<evidence type="ECO:0008006" key="4">
    <source>
        <dbReference type="Google" id="ProtNLM"/>
    </source>
</evidence>
<reference evidence="2" key="1">
    <citation type="submission" date="2021-03" db="EMBL/GenBank/DDBJ databases">
        <authorList>
            <person name="Tagirdzhanova G."/>
        </authorList>
    </citation>
    <scope>NUCLEOTIDE SEQUENCE</scope>
</reference>
<dbReference type="GO" id="GO:0003690">
    <property type="term" value="F:double-stranded DNA binding"/>
    <property type="evidence" value="ECO:0007669"/>
    <property type="project" value="InterPro"/>
</dbReference>
<gene>
    <name evidence="2" type="ORF">GOMPHAMPRED_002375</name>
</gene>
<dbReference type="OrthoDB" id="5404651at2759"/>
<dbReference type="PANTHER" id="PTHR12732:SF8">
    <property type="entry name" value="NUCLEAR MRNA EXPORT PROTEIN THP1"/>
    <property type="match status" value="1"/>
</dbReference>
<evidence type="ECO:0000313" key="2">
    <source>
        <dbReference type="EMBL" id="CAF9921728.1"/>
    </source>
</evidence>
<organism evidence="2 3">
    <name type="scientific">Gomphillus americanus</name>
    <dbReference type="NCBI Taxonomy" id="1940652"/>
    <lineage>
        <taxon>Eukaryota</taxon>
        <taxon>Fungi</taxon>
        <taxon>Dikarya</taxon>
        <taxon>Ascomycota</taxon>
        <taxon>Pezizomycotina</taxon>
        <taxon>Lecanoromycetes</taxon>
        <taxon>OSLEUM clade</taxon>
        <taxon>Ostropomycetidae</taxon>
        <taxon>Ostropales</taxon>
        <taxon>Graphidaceae</taxon>
        <taxon>Gomphilloideae</taxon>
        <taxon>Gomphillus</taxon>
    </lineage>
</organism>
<accession>A0A8H3IK23</accession>